<dbReference type="EMBL" id="AFRT01001086">
    <property type="protein sequence ID" value="ELU41284.1"/>
    <property type="molecule type" value="Genomic_DNA"/>
</dbReference>
<proteinExistence type="predicted"/>
<feature type="region of interest" description="Disordered" evidence="1">
    <location>
        <begin position="1"/>
        <end position="28"/>
    </location>
</feature>
<accession>L8WY74</accession>
<evidence type="ECO:0000313" key="3">
    <source>
        <dbReference type="Proteomes" id="UP000011668"/>
    </source>
</evidence>
<keyword evidence="3" id="KW-1185">Reference proteome</keyword>
<dbReference type="AlphaFoldDB" id="L8WY74"/>
<dbReference type="HOGENOM" id="CLU_2514179_0_0_1"/>
<organism evidence="2 3">
    <name type="scientific">Thanatephorus cucumeris (strain AG1-IA)</name>
    <name type="common">Rice sheath blight fungus</name>
    <name type="synonym">Rhizoctonia solani</name>
    <dbReference type="NCBI Taxonomy" id="983506"/>
    <lineage>
        <taxon>Eukaryota</taxon>
        <taxon>Fungi</taxon>
        <taxon>Dikarya</taxon>
        <taxon>Basidiomycota</taxon>
        <taxon>Agaricomycotina</taxon>
        <taxon>Agaricomycetes</taxon>
        <taxon>Cantharellales</taxon>
        <taxon>Ceratobasidiaceae</taxon>
        <taxon>Rhizoctonia</taxon>
        <taxon>Rhizoctonia solani AG-1</taxon>
    </lineage>
</organism>
<comment type="caution">
    <text evidence="2">The sequence shown here is derived from an EMBL/GenBank/DDBJ whole genome shotgun (WGS) entry which is preliminary data.</text>
</comment>
<sequence>MERAQMSADDEIGTEQDPSWGPSRPPLSGLRFDASQFNSRFPTRLDVTRIKAEYLGTSSCRPRLFIWPIQAPSVHAGAVPDTYGR</sequence>
<evidence type="ECO:0000313" key="2">
    <source>
        <dbReference type="EMBL" id="ELU41284.1"/>
    </source>
</evidence>
<dbReference type="Proteomes" id="UP000011668">
    <property type="component" value="Unassembled WGS sequence"/>
</dbReference>
<name>L8WY74_THACA</name>
<evidence type="ECO:0000256" key="1">
    <source>
        <dbReference type="SAM" id="MobiDB-lite"/>
    </source>
</evidence>
<protein>
    <submittedName>
        <fullName evidence="2">Uncharacterized protein</fullName>
    </submittedName>
</protein>
<reference evidence="2 3" key="1">
    <citation type="journal article" date="2013" name="Nat. Commun.">
        <title>The evolution and pathogenic mechanisms of the rice sheath blight pathogen.</title>
        <authorList>
            <person name="Zheng A."/>
            <person name="Lin R."/>
            <person name="Xu L."/>
            <person name="Qin P."/>
            <person name="Tang C."/>
            <person name="Ai P."/>
            <person name="Zhang D."/>
            <person name="Liu Y."/>
            <person name="Sun Z."/>
            <person name="Feng H."/>
            <person name="Wang Y."/>
            <person name="Chen Y."/>
            <person name="Liang X."/>
            <person name="Fu R."/>
            <person name="Li Q."/>
            <person name="Zhang J."/>
            <person name="Yu X."/>
            <person name="Xie Z."/>
            <person name="Ding L."/>
            <person name="Guan P."/>
            <person name="Tang J."/>
            <person name="Liang Y."/>
            <person name="Wang S."/>
            <person name="Deng Q."/>
            <person name="Li S."/>
            <person name="Zhu J."/>
            <person name="Wang L."/>
            <person name="Liu H."/>
            <person name="Li P."/>
        </authorList>
    </citation>
    <scope>NUCLEOTIDE SEQUENCE [LARGE SCALE GENOMIC DNA]</scope>
    <source>
        <strain evidence="3">AG-1 IA</strain>
    </source>
</reference>
<gene>
    <name evidence="2" type="ORF">AG1IA_04688</name>
</gene>